<protein>
    <recommendedName>
        <fullName evidence="6">Secreted protein</fullName>
    </recommendedName>
</protein>
<dbReference type="Proteomes" id="UP000070659">
    <property type="component" value="Unassembled WGS sequence"/>
</dbReference>
<reference evidence="3 5" key="1">
    <citation type="submission" date="2015-02" db="EMBL/GenBank/DDBJ databases">
        <title>Physiological reanalysis, assessment of diazotrophy, and genome sequences of multiple isolates of Streptomyces thermoautotrophicus.</title>
        <authorList>
            <person name="MacKellar D.C."/>
            <person name="Lieber L."/>
            <person name="Norman J."/>
            <person name="Bolger A."/>
            <person name="Tobin C."/>
            <person name="Murray J.W."/>
            <person name="Prell J."/>
        </authorList>
    </citation>
    <scope>NUCLEOTIDE SEQUENCE [LARGE SCALE GENOMIC DNA]</scope>
    <source>
        <strain evidence="3 5">UBT1</strain>
    </source>
</reference>
<dbReference type="Proteomes" id="UP000070598">
    <property type="component" value="Unassembled WGS sequence"/>
</dbReference>
<dbReference type="AlphaFoldDB" id="A0A132NFK0"/>
<feature type="transmembrane region" description="Helical" evidence="1">
    <location>
        <begin position="42"/>
        <end position="58"/>
    </location>
</feature>
<dbReference type="PATRIC" id="fig|1469144.8.peg.238"/>
<gene>
    <name evidence="2" type="ORF">TH66_18365</name>
    <name evidence="3" type="ORF">TR74_12885</name>
</gene>
<comment type="caution">
    <text evidence="3">The sequence shown here is derived from an EMBL/GenBank/DDBJ whole genome shotgun (WGS) entry which is preliminary data.</text>
</comment>
<reference evidence="4" key="2">
    <citation type="submission" date="2015-02" db="EMBL/GenBank/DDBJ databases">
        <title>Physiological reanalysis, assessment of diazotrophy, and genome sequences of multiple isolates of Streptomyces thermoautotrophicus.</title>
        <authorList>
            <person name="MacKellar D.C."/>
            <person name="Lieber L."/>
            <person name="Norman J."/>
            <person name="Bolger A."/>
            <person name="Tobin C."/>
            <person name="Murray J.W."/>
            <person name="Friesen M."/>
            <person name="Prell J."/>
        </authorList>
    </citation>
    <scope>NUCLEOTIDE SEQUENCE [LARGE SCALE GENOMIC DNA]</scope>
    <source>
        <strain evidence="4">UBT1</strain>
    </source>
</reference>
<dbReference type="Pfam" id="PF11377">
    <property type="entry name" value="DUF3180"/>
    <property type="match status" value="1"/>
</dbReference>
<dbReference type="RefSeq" id="WP_079046011.1">
    <property type="nucleotide sequence ID" value="NZ_JYIJ01000019.1"/>
</dbReference>
<organism evidence="3 4">
    <name type="scientific">Carbonactinospora thermoautotrophica</name>
    <dbReference type="NCBI Taxonomy" id="1469144"/>
    <lineage>
        <taxon>Bacteria</taxon>
        <taxon>Bacillati</taxon>
        <taxon>Actinomycetota</taxon>
        <taxon>Actinomycetes</taxon>
        <taxon>Kitasatosporales</taxon>
        <taxon>Carbonactinosporaceae</taxon>
        <taxon>Carbonactinospora</taxon>
    </lineage>
</organism>
<evidence type="ECO:0000313" key="2">
    <source>
        <dbReference type="EMBL" id="KWW97553.1"/>
    </source>
</evidence>
<name>A0A132NFK0_9ACTN</name>
<evidence type="ECO:0008006" key="6">
    <source>
        <dbReference type="Google" id="ProtNLM"/>
    </source>
</evidence>
<evidence type="ECO:0000313" key="4">
    <source>
        <dbReference type="Proteomes" id="UP000070598"/>
    </source>
</evidence>
<sequence>MRPTRLSVLLGLALAVLVVSVGITRALDAYGLLPIVPRSAPVTLLFLATVVLGAGVSFRSRLRQLRERVPGARPVNPLMAARAAVLAKASSLVGAVVAGWYGGYALHLLTDLQAAGRREQAVICAISAASALLLVAAALFLERVLRLPPTPPEELEEDQEPEPPIPHP</sequence>
<accession>A0A132NFK0</accession>
<dbReference type="EMBL" id="JYIJ01000019">
    <property type="protein sequence ID" value="KWW97553.1"/>
    <property type="molecule type" value="Genomic_DNA"/>
</dbReference>
<keyword evidence="1" id="KW-0472">Membrane</keyword>
<feature type="transmembrane region" description="Helical" evidence="1">
    <location>
        <begin position="79"/>
        <end position="100"/>
    </location>
</feature>
<dbReference type="EMBL" id="JYIK01000925">
    <property type="protein sequence ID" value="KWX08890.1"/>
    <property type="molecule type" value="Genomic_DNA"/>
</dbReference>
<dbReference type="InterPro" id="IPR021517">
    <property type="entry name" value="DUF3180"/>
</dbReference>
<keyword evidence="1" id="KW-1133">Transmembrane helix</keyword>
<proteinExistence type="predicted"/>
<keyword evidence="1" id="KW-0812">Transmembrane</keyword>
<evidence type="ECO:0000256" key="1">
    <source>
        <dbReference type="SAM" id="Phobius"/>
    </source>
</evidence>
<feature type="transmembrane region" description="Helical" evidence="1">
    <location>
        <begin position="120"/>
        <end position="141"/>
    </location>
</feature>
<evidence type="ECO:0000313" key="3">
    <source>
        <dbReference type="EMBL" id="KWX08890.1"/>
    </source>
</evidence>
<evidence type="ECO:0000313" key="5">
    <source>
        <dbReference type="Proteomes" id="UP000070659"/>
    </source>
</evidence>